<proteinExistence type="predicted"/>
<sequence length="52" mass="5820">MVFRVSYPEHRESFCGRTPEGSLFLQTPTLVKIAQDPKDAFNEMGTTKTLGS</sequence>
<dbReference type="EMBL" id="BARS01016685">
    <property type="protein sequence ID" value="GAF89634.1"/>
    <property type="molecule type" value="Genomic_DNA"/>
</dbReference>
<organism evidence="1">
    <name type="scientific">marine sediment metagenome</name>
    <dbReference type="NCBI Taxonomy" id="412755"/>
    <lineage>
        <taxon>unclassified sequences</taxon>
        <taxon>metagenomes</taxon>
        <taxon>ecological metagenomes</taxon>
    </lineage>
</organism>
<dbReference type="AlphaFoldDB" id="X0T8U9"/>
<comment type="caution">
    <text evidence="1">The sequence shown here is derived from an EMBL/GenBank/DDBJ whole genome shotgun (WGS) entry which is preliminary data.</text>
</comment>
<evidence type="ECO:0000313" key="1">
    <source>
        <dbReference type="EMBL" id="GAF89634.1"/>
    </source>
</evidence>
<protein>
    <submittedName>
        <fullName evidence="1">Uncharacterized protein</fullName>
    </submittedName>
</protein>
<accession>X0T8U9</accession>
<reference evidence="1" key="1">
    <citation type="journal article" date="2014" name="Front. Microbiol.">
        <title>High frequency of phylogenetically diverse reductive dehalogenase-homologous genes in deep subseafloor sedimentary metagenomes.</title>
        <authorList>
            <person name="Kawai M."/>
            <person name="Futagami T."/>
            <person name="Toyoda A."/>
            <person name="Takaki Y."/>
            <person name="Nishi S."/>
            <person name="Hori S."/>
            <person name="Arai W."/>
            <person name="Tsubouchi T."/>
            <person name="Morono Y."/>
            <person name="Uchiyama I."/>
            <person name="Ito T."/>
            <person name="Fujiyama A."/>
            <person name="Inagaki F."/>
            <person name="Takami H."/>
        </authorList>
    </citation>
    <scope>NUCLEOTIDE SEQUENCE</scope>
    <source>
        <strain evidence="1">Expedition CK06-06</strain>
    </source>
</reference>
<name>X0T8U9_9ZZZZ</name>
<gene>
    <name evidence="1" type="ORF">S01H1_27410</name>
</gene>